<feature type="transmembrane region" description="Helical" evidence="2">
    <location>
        <begin position="177"/>
        <end position="196"/>
    </location>
</feature>
<feature type="region of interest" description="Disordered" evidence="1">
    <location>
        <begin position="1"/>
        <end position="62"/>
    </location>
</feature>
<dbReference type="AlphaFoldDB" id="A0A9P9WPS0"/>
<dbReference type="GO" id="GO:0044695">
    <property type="term" value="C:Dsc E3 ubiquitin ligase complex"/>
    <property type="evidence" value="ECO:0007669"/>
    <property type="project" value="InterPro"/>
</dbReference>
<sequence>MNHDPSPSSPAHPDPDPASPARRSHAAAVNGGDVDEQQHQRQDNGSAPGSRRRRQEPHLSKKAKAGLTKKLDFLLHLLLCLDTLIYAELGTLYYMDCSFFRLMIRWIPHWLFLGVKADHVILPLLNYPVGLIVGANALCMLLHLATALPTAGEAARGYLHGGVLVDFVGQKPPSSRLVLLLLDAVVLALQCVMLAVSMEKDRVKKIVSPPQQPQTADAAGAGAGAADAPPVTGQDHDAEERGVLRDAPAADATDDIEMQPLGGNDDGDEERSSLLGRRRTDDYENLEDVLSSGNAILADLHVRHALRTAWTDRGNTSQAAAAYTLQNVGYNATLAALAAQRRARLAAAQTGAQVGRS</sequence>
<feature type="compositionally biased region" description="Pro residues" evidence="1">
    <location>
        <begin position="7"/>
        <end position="18"/>
    </location>
</feature>
<evidence type="ECO:0000313" key="5">
    <source>
        <dbReference type="Proteomes" id="UP000829685"/>
    </source>
</evidence>
<keyword evidence="2" id="KW-1133">Transmembrane helix</keyword>
<dbReference type="EMBL" id="JAFIMR010000009">
    <property type="protein sequence ID" value="KAI1874516.1"/>
    <property type="molecule type" value="Genomic_DNA"/>
</dbReference>
<feature type="region of interest" description="Disordered" evidence="1">
    <location>
        <begin position="205"/>
        <end position="279"/>
    </location>
</feature>
<evidence type="ECO:0000256" key="2">
    <source>
        <dbReference type="SAM" id="Phobius"/>
    </source>
</evidence>
<dbReference type="InterPro" id="IPR038967">
    <property type="entry name" value="Dsc4-like"/>
</dbReference>
<feature type="compositionally biased region" description="Basic residues" evidence="1">
    <location>
        <begin position="50"/>
        <end position="62"/>
    </location>
</feature>
<gene>
    <name evidence="4" type="ORF">JX265_004724</name>
</gene>
<dbReference type="GO" id="GO:0005783">
    <property type="term" value="C:endoplasmic reticulum"/>
    <property type="evidence" value="ECO:0007669"/>
    <property type="project" value="TreeGrafter"/>
</dbReference>
<comment type="caution">
    <text evidence="4">The sequence shown here is derived from an EMBL/GenBank/DDBJ whole genome shotgun (WGS) entry which is preliminary data.</text>
</comment>
<feature type="domain" description="DUF1746" evidence="3">
    <location>
        <begin position="81"/>
        <end position="193"/>
    </location>
</feature>
<proteinExistence type="predicted"/>
<feature type="transmembrane region" description="Helical" evidence="2">
    <location>
        <begin position="71"/>
        <end position="87"/>
    </location>
</feature>
<name>A0A9P9WPS0_9PEZI</name>
<dbReference type="Proteomes" id="UP000829685">
    <property type="component" value="Unassembled WGS sequence"/>
</dbReference>
<dbReference type="InterPro" id="IPR013715">
    <property type="entry name" value="DUF1746"/>
</dbReference>
<keyword evidence="5" id="KW-1185">Reference proteome</keyword>
<keyword evidence="2" id="KW-0812">Transmembrane</keyword>
<dbReference type="PANTHER" id="PTHR39405">
    <property type="entry name" value="DSC E3 UBIQUITIN LIGASE COMPLEX SUBUNIT 4"/>
    <property type="match status" value="1"/>
</dbReference>
<feature type="compositionally biased region" description="Basic and acidic residues" evidence="1">
    <location>
        <begin position="234"/>
        <end position="244"/>
    </location>
</feature>
<feature type="compositionally biased region" description="Low complexity" evidence="1">
    <location>
        <begin position="213"/>
        <end position="230"/>
    </location>
</feature>
<feature type="transmembrane region" description="Helical" evidence="2">
    <location>
        <begin position="124"/>
        <end position="145"/>
    </location>
</feature>
<organism evidence="4 5">
    <name type="scientific">Neoarthrinium moseri</name>
    <dbReference type="NCBI Taxonomy" id="1658444"/>
    <lineage>
        <taxon>Eukaryota</taxon>
        <taxon>Fungi</taxon>
        <taxon>Dikarya</taxon>
        <taxon>Ascomycota</taxon>
        <taxon>Pezizomycotina</taxon>
        <taxon>Sordariomycetes</taxon>
        <taxon>Xylariomycetidae</taxon>
        <taxon>Amphisphaeriales</taxon>
        <taxon>Apiosporaceae</taxon>
        <taxon>Neoarthrinium</taxon>
    </lineage>
</organism>
<protein>
    <recommendedName>
        <fullName evidence="3">DUF1746 domain-containing protein</fullName>
    </recommendedName>
</protein>
<keyword evidence="2" id="KW-0472">Membrane</keyword>
<evidence type="ECO:0000313" key="4">
    <source>
        <dbReference type="EMBL" id="KAI1874516.1"/>
    </source>
</evidence>
<evidence type="ECO:0000259" key="3">
    <source>
        <dbReference type="Pfam" id="PF08508"/>
    </source>
</evidence>
<dbReference type="Pfam" id="PF08508">
    <property type="entry name" value="DUF1746"/>
    <property type="match status" value="1"/>
</dbReference>
<dbReference type="PANTHER" id="PTHR39405:SF1">
    <property type="entry name" value="DSC E3 UBIQUITIN LIGASE COMPLEX SUBUNIT 4"/>
    <property type="match status" value="1"/>
</dbReference>
<dbReference type="GO" id="GO:0032933">
    <property type="term" value="P:SREBP signaling pathway"/>
    <property type="evidence" value="ECO:0007669"/>
    <property type="project" value="InterPro"/>
</dbReference>
<accession>A0A9P9WPS0</accession>
<evidence type="ECO:0000256" key="1">
    <source>
        <dbReference type="SAM" id="MobiDB-lite"/>
    </source>
</evidence>
<reference evidence="4" key="1">
    <citation type="submission" date="2021-03" db="EMBL/GenBank/DDBJ databases">
        <title>Revisited historic fungal species revealed as producer of novel bioactive compounds through whole genome sequencing and comparative genomics.</title>
        <authorList>
            <person name="Vignolle G.A."/>
            <person name="Hochenegger N."/>
            <person name="Mach R.L."/>
            <person name="Mach-Aigner A.R."/>
            <person name="Javad Rahimi M."/>
            <person name="Salim K.A."/>
            <person name="Chan C.M."/>
            <person name="Lim L.B.L."/>
            <person name="Cai F."/>
            <person name="Druzhinina I.S."/>
            <person name="U'Ren J.M."/>
            <person name="Derntl C."/>
        </authorList>
    </citation>
    <scope>NUCLEOTIDE SEQUENCE</scope>
    <source>
        <strain evidence="4">TUCIM 5799</strain>
    </source>
</reference>